<evidence type="ECO:0000313" key="2">
    <source>
        <dbReference type="Proteomes" id="UP000789831"/>
    </source>
</evidence>
<proteinExistence type="predicted"/>
<dbReference type="AlphaFoldDB" id="A0A9N8VM30"/>
<keyword evidence="2" id="KW-1185">Reference proteome</keyword>
<sequence>MTAEDIRETASETSFFSVSRLGFQQAIDRILPSASLWKSSESKFDVTKKGVPSNGWPFKHSRVSLISNSHFDCVIQKDRKNKAIDDKGDICEQCEAMMVAFTTELFDNNEPKFAKYFGNAFASWLVFELVDKLSVNYIDAKWFLWNRRNFSEKDSLQYDADDVIKKNNCH</sequence>
<protein>
    <submittedName>
        <fullName evidence="1">4559_t:CDS:1</fullName>
    </submittedName>
</protein>
<dbReference type="Proteomes" id="UP000789831">
    <property type="component" value="Unassembled WGS sequence"/>
</dbReference>
<gene>
    <name evidence="1" type="ORF">AGERDE_LOCUS2172</name>
</gene>
<organism evidence="1 2">
    <name type="scientific">Ambispora gerdemannii</name>
    <dbReference type="NCBI Taxonomy" id="144530"/>
    <lineage>
        <taxon>Eukaryota</taxon>
        <taxon>Fungi</taxon>
        <taxon>Fungi incertae sedis</taxon>
        <taxon>Mucoromycota</taxon>
        <taxon>Glomeromycotina</taxon>
        <taxon>Glomeromycetes</taxon>
        <taxon>Archaeosporales</taxon>
        <taxon>Ambisporaceae</taxon>
        <taxon>Ambispora</taxon>
    </lineage>
</organism>
<dbReference type="EMBL" id="CAJVPL010000171">
    <property type="protein sequence ID" value="CAG8459421.1"/>
    <property type="molecule type" value="Genomic_DNA"/>
</dbReference>
<comment type="caution">
    <text evidence="1">The sequence shown here is derived from an EMBL/GenBank/DDBJ whole genome shotgun (WGS) entry which is preliminary data.</text>
</comment>
<accession>A0A9N8VM30</accession>
<name>A0A9N8VM30_9GLOM</name>
<evidence type="ECO:0000313" key="1">
    <source>
        <dbReference type="EMBL" id="CAG8459421.1"/>
    </source>
</evidence>
<reference evidence="1" key="1">
    <citation type="submission" date="2021-06" db="EMBL/GenBank/DDBJ databases">
        <authorList>
            <person name="Kallberg Y."/>
            <person name="Tangrot J."/>
            <person name="Rosling A."/>
        </authorList>
    </citation>
    <scope>NUCLEOTIDE SEQUENCE</scope>
    <source>
        <strain evidence="1">MT106</strain>
    </source>
</reference>